<organism evidence="2 3">
    <name type="scientific">candidate division WWE3 bacterium</name>
    <dbReference type="NCBI Taxonomy" id="2053526"/>
    <lineage>
        <taxon>Bacteria</taxon>
        <taxon>Katanobacteria</taxon>
    </lineage>
</organism>
<protein>
    <submittedName>
        <fullName evidence="2">YbaB/EbfC family nucleoid-associated protein</fullName>
    </submittedName>
</protein>
<keyword evidence="1" id="KW-0175">Coiled coil</keyword>
<sequence length="87" mass="10035">MFDKIKQLNELRSNYKQLQKELEAEILEVNHKGVDVKLNGNMDILELKSNDKDDETIVKAINEASKQMKKVLEKKMRGRMGDLGFGL</sequence>
<dbReference type="Gene3D" id="3.30.1310.10">
    <property type="entry name" value="Nucleoid-associated protein YbaB-like domain"/>
    <property type="match status" value="1"/>
</dbReference>
<evidence type="ECO:0000313" key="2">
    <source>
        <dbReference type="EMBL" id="MCA9397926.1"/>
    </source>
</evidence>
<dbReference type="AlphaFoldDB" id="A0A955LXC0"/>
<dbReference type="InterPro" id="IPR004401">
    <property type="entry name" value="YbaB/EbfC"/>
</dbReference>
<dbReference type="Pfam" id="PF02575">
    <property type="entry name" value="YbaB_DNA_bd"/>
    <property type="match status" value="1"/>
</dbReference>
<accession>A0A955LXC0</accession>
<name>A0A955LXC0_UNCKA</name>
<evidence type="ECO:0000256" key="1">
    <source>
        <dbReference type="SAM" id="Coils"/>
    </source>
</evidence>
<reference evidence="2" key="1">
    <citation type="submission" date="2020-04" db="EMBL/GenBank/DDBJ databases">
        <authorList>
            <person name="Zhang T."/>
        </authorList>
    </citation>
    <scope>NUCLEOTIDE SEQUENCE</scope>
    <source>
        <strain evidence="2">HKST-UBA02</strain>
    </source>
</reference>
<dbReference type="EMBL" id="JAGQKY010000199">
    <property type="protein sequence ID" value="MCA9397926.1"/>
    <property type="molecule type" value="Genomic_DNA"/>
</dbReference>
<feature type="coiled-coil region" evidence="1">
    <location>
        <begin position="1"/>
        <end position="32"/>
    </location>
</feature>
<reference evidence="2" key="2">
    <citation type="journal article" date="2021" name="Microbiome">
        <title>Successional dynamics and alternative stable states in a saline activated sludge microbial community over 9 years.</title>
        <authorList>
            <person name="Wang Y."/>
            <person name="Ye J."/>
            <person name="Ju F."/>
            <person name="Liu L."/>
            <person name="Boyd J.A."/>
            <person name="Deng Y."/>
            <person name="Parks D.H."/>
            <person name="Jiang X."/>
            <person name="Yin X."/>
            <person name="Woodcroft B.J."/>
            <person name="Tyson G.W."/>
            <person name="Hugenholtz P."/>
            <person name="Polz M.F."/>
            <person name="Zhang T."/>
        </authorList>
    </citation>
    <scope>NUCLEOTIDE SEQUENCE</scope>
    <source>
        <strain evidence="2">HKST-UBA02</strain>
    </source>
</reference>
<proteinExistence type="predicted"/>
<gene>
    <name evidence="2" type="ORF">KC573_03775</name>
</gene>
<dbReference type="InterPro" id="IPR036894">
    <property type="entry name" value="YbaB-like_sf"/>
</dbReference>
<evidence type="ECO:0000313" key="3">
    <source>
        <dbReference type="Proteomes" id="UP000699691"/>
    </source>
</evidence>
<comment type="caution">
    <text evidence="2">The sequence shown here is derived from an EMBL/GenBank/DDBJ whole genome shotgun (WGS) entry which is preliminary data.</text>
</comment>
<dbReference type="GO" id="GO:0003677">
    <property type="term" value="F:DNA binding"/>
    <property type="evidence" value="ECO:0007669"/>
    <property type="project" value="InterPro"/>
</dbReference>
<dbReference type="SUPFAM" id="SSF82607">
    <property type="entry name" value="YbaB-like"/>
    <property type="match status" value="1"/>
</dbReference>
<dbReference type="Proteomes" id="UP000699691">
    <property type="component" value="Unassembled WGS sequence"/>
</dbReference>